<dbReference type="Proteomes" id="UP000483035">
    <property type="component" value="Unassembled WGS sequence"/>
</dbReference>
<accession>A0A6L9UBW5</accession>
<sequence>MFSVPGDGEHRSFAHNRRAPPPARHHAQEYPHIISSIAGCRQTLLLQASAYALTQHFLIKRFLNILQQKL</sequence>
<organism evidence="2 3">
    <name type="scientific">Rhizobium lusitanum</name>
    <dbReference type="NCBI Taxonomy" id="293958"/>
    <lineage>
        <taxon>Bacteria</taxon>
        <taxon>Pseudomonadati</taxon>
        <taxon>Pseudomonadota</taxon>
        <taxon>Alphaproteobacteria</taxon>
        <taxon>Hyphomicrobiales</taxon>
        <taxon>Rhizobiaceae</taxon>
        <taxon>Rhizobium/Agrobacterium group</taxon>
        <taxon>Rhizobium</taxon>
    </lineage>
</organism>
<evidence type="ECO:0000313" key="3">
    <source>
        <dbReference type="Proteomes" id="UP000483035"/>
    </source>
</evidence>
<gene>
    <name evidence="2" type="ORF">GR212_20660</name>
</gene>
<protein>
    <submittedName>
        <fullName evidence="2">Uncharacterized protein</fullName>
    </submittedName>
</protein>
<name>A0A6L9UBW5_9HYPH</name>
<feature type="region of interest" description="Disordered" evidence="1">
    <location>
        <begin position="1"/>
        <end position="27"/>
    </location>
</feature>
<evidence type="ECO:0000313" key="2">
    <source>
        <dbReference type="EMBL" id="NEI71998.1"/>
    </source>
</evidence>
<proteinExistence type="predicted"/>
<reference evidence="2 3" key="1">
    <citation type="submission" date="2019-12" db="EMBL/GenBank/DDBJ databases">
        <title>Rhizobium genotypes associated with high levels of biological nitrogen fixation by grain legumes in a temperate-maritime cropping system.</title>
        <authorList>
            <person name="Maluk M."/>
            <person name="Francesc Ferrando Molina F."/>
            <person name="Lopez Del Egido L."/>
            <person name="Lafos M."/>
            <person name="Langarica-Fuentes A."/>
            <person name="Gebre Yohannes G."/>
            <person name="Young M.W."/>
            <person name="Martin P."/>
            <person name="Gantlett R."/>
            <person name="Kenicer G."/>
            <person name="Hawes C."/>
            <person name="Begg G.S."/>
            <person name="Quilliam R.S."/>
            <person name="Squire G.R."/>
            <person name="Poole P.S."/>
            <person name="Young P.W."/>
            <person name="Iannetta P.M."/>
            <person name="James E.K."/>
        </authorList>
    </citation>
    <scope>NUCLEOTIDE SEQUENCE [LARGE SCALE GENOMIC DNA]</scope>
    <source>
        <strain evidence="2 3">JHI1118</strain>
    </source>
</reference>
<comment type="caution">
    <text evidence="2">The sequence shown here is derived from an EMBL/GenBank/DDBJ whole genome shotgun (WGS) entry which is preliminary data.</text>
</comment>
<dbReference type="EMBL" id="WUEY01000009">
    <property type="protein sequence ID" value="NEI71998.1"/>
    <property type="molecule type" value="Genomic_DNA"/>
</dbReference>
<dbReference type="AlphaFoldDB" id="A0A6L9UBW5"/>
<dbReference type="RefSeq" id="WP_163988851.1">
    <property type="nucleotide sequence ID" value="NZ_WUEY01000009.1"/>
</dbReference>
<evidence type="ECO:0000256" key="1">
    <source>
        <dbReference type="SAM" id="MobiDB-lite"/>
    </source>
</evidence>